<evidence type="ECO:0000256" key="3">
    <source>
        <dbReference type="SAM" id="SignalP"/>
    </source>
</evidence>
<evidence type="ECO:0000256" key="2">
    <source>
        <dbReference type="SAM" id="Phobius"/>
    </source>
</evidence>
<keyword evidence="3" id="KW-0732">Signal</keyword>
<feature type="region of interest" description="Disordered" evidence="1">
    <location>
        <begin position="40"/>
        <end position="69"/>
    </location>
</feature>
<proteinExistence type="predicted"/>
<comment type="caution">
    <text evidence="4">The sequence shown here is derived from an EMBL/GenBank/DDBJ whole genome shotgun (WGS) entry which is preliminary data.</text>
</comment>
<evidence type="ECO:0000313" key="4">
    <source>
        <dbReference type="EMBL" id="CAJ1947883.1"/>
    </source>
</evidence>
<dbReference type="EMBL" id="CAKOGP040001736">
    <property type="protein sequence ID" value="CAJ1947883.1"/>
    <property type="molecule type" value="Genomic_DNA"/>
</dbReference>
<protein>
    <submittedName>
        <fullName evidence="4">Uncharacterized protein</fullName>
    </submittedName>
</protein>
<dbReference type="AlphaFoldDB" id="A0AAD2FP12"/>
<reference evidence="4" key="1">
    <citation type="submission" date="2023-08" db="EMBL/GenBank/DDBJ databases">
        <authorList>
            <person name="Audoor S."/>
            <person name="Bilcke G."/>
        </authorList>
    </citation>
    <scope>NUCLEOTIDE SEQUENCE</scope>
</reference>
<accession>A0AAD2FP12</accession>
<gene>
    <name evidence="4" type="ORF">CYCCA115_LOCUS11356</name>
</gene>
<sequence length="254" mass="27633">MNRSTMKLLAIACFLSAATHAFVTPQRSHTAVVPTSLFAKKKKSSGGKGFGTKEPSSTPPKSGPVEPMMMEREDPNAATTTFTSVEGGSNAIPTLEEDPKYANMSPEERASAILRDQYGMRTRAEQQEEARRVEAAKEQRKKLEDWKKMADEGKDFDIMQVLPAPVLIFIDRFLKVGVAICTVLFVLAGVGITFEAWSKASNSPLPPDIDRFIVDVIEPNFTPGLGVLLGFSISLGAFAAAQLSSASATYRQDR</sequence>
<feature type="transmembrane region" description="Helical" evidence="2">
    <location>
        <begin position="173"/>
        <end position="194"/>
    </location>
</feature>
<organism evidence="4 5">
    <name type="scientific">Cylindrotheca closterium</name>
    <dbReference type="NCBI Taxonomy" id="2856"/>
    <lineage>
        <taxon>Eukaryota</taxon>
        <taxon>Sar</taxon>
        <taxon>Stramenopiles</taxon>
        <taxon>Ochrophyta</taxon>
        <taxon>Bacillariophyta</taxon>
        <taxon>Bacillariophyceae</taxon>
        <taxon>Bacillariophycidae</taxon>
        <taxon>Bacillariales</taxon>
        <taxon>Bacillariaceae</taxon>
        <taxon>Cylindrotheca</taxon>
    </lineage>
</organism>
<feature type="signal peptide" evidence="3">
    <location>
        <begin position="1"/>
        <end position="21"/>
    </location>
</feature>
<keyword evidence="2" id="KW-1133">Transmembrane helix</keyword>
<keyword evidence="2" id="KW-0812">Transmembrane</keyword>
<evidence type="ECO:0000313" key="5">
    <source>
        <dbReference type="Proteomes" id="UP001295423"/>
    </source>
</evidence>
<keyword evidence="2" id="KW-0472">Membrane</keyword>
<keyword evidence="5" id="KW-1185">Reference proteome</keyword>
<name>A0AAD2FP12_9STRA</name>
<feature type="chain" id="PRO_5042174014" evidence="3">
    <location>
        <begin position="22"/>
        <end position="254"/>
    </location>
</feature>
<evidence type="ECO:0000256" key="1">
    <source>
        <dbReference type="SAM" id="MobiDB-lite"/>
    </source>
</evidence>
<dbReference type="Proteomes" id="UP001295423">
    <property type="component" value="Unassembled WGS sequence"/>
</dbReference>